<evidence type="ECO:0000313" key="2">
    <source>
        <dbReference type="Proteomes" id="UP000032214"/>
    </source>
</evidence>
<reference evidence="1 2" key="1">
    <citation type="journal article" date="2013" name="Proc. Natl. Acad. Sci. U.S.A.">
        <title>Candidate phylum TM6 genome recovered from a hospital sink biofilm provides genomic insights into this uncultivated phylum.</title>
        <authorList>
            <person name="McLean J.S."/>
            <person name="Lombardo M.J."/>
            <person name="Badger J.H."/>
            <person name="Edlund A."/>
            <person name="Novotny M."/>
            <person name="Yee-Greenbaum J."/>
            <person name="Vyahhi N."/>
            <person name="Hall A.P."/>
            <person name="Yang Y."/>
            <person name="Dupont C.L."/>
            <person name="Ziegler M.G."/>
            <person name="Chitsaz H."/>
            <person name="Allen A.E."/>
            <person name="Yooseph S."/>
            <person name="Tesler G."/>
            <person name="Pevzner P.A."/>
            <person name="Friedman R.M."/>
            <person name="Nealson K.H."/>
            <person name="Venter J.C."/>
            <person name="Lasken R.S."/>
        </authorList>
    </citation>
    <scope>NUCLEOTIDE SEQUENCE [LARGE SCALE GENOMIC DNA]</scope>
    <source>
        <strain evidence="1 2">TM6SC1</strain>
    </source>
</reference>
<organism evidence="1 2">
    <name type="scientific">candidate division TM6 bacterium JCVI TM6SC1</name>
    <dbReference type="NCBI Taxonomy" id="1306947"/>
    <lineage>
        <taxon>Bacteria</taxon>
        <taxon>Candidatus Babelota</taxon>
        <taxon>Vermiphilus</taxon>
    </lineage>
</organism>
<name>A0A0D2I2S4_9BACT</name>
<accession>A0A0D2I2S4</accession>
<evidence type="ECO:0000313" key="1">
    <source>
        <dbReference type="EMBL" id="KIX85505.1"/>
    </source>
</evidence>
<dbReference type="STRING" id="1306947.J120_00840"/>
<dbReference type="Proteomes" id="UP000032214">
    <property type="component" value="Unassembled WGS sequence"/>
</dbReference>
<keyword evidence="2" id="KW-1185">Reference proteome</keyword>
<dbReference type="EMBL" id="ARQD01000001">
    <property type="protein sequence ID" value="KIX85505.1"/>
    <property type="molecule type" value="Genomic_DNA"/>
</dbReference>
<proteinExistence type="predicted"/>
<comment type="caution">
    <text evidence="1">The sequence shown here is derived from an EMBL/GenBank/DDBJ whole genome shotgun (WGS) entry which is preliminary data.</text>
</comment>
<dbReference type="AlphaFoldDB" id="A0A0D2I2S4"/>
<sequence length="196" mass="21620">MVYIWLCILSISIGVSNTQYCTAASRTKSTPLSKTKSLPANKINSKSTIIKSQKSQQVKSSQVQDSKVVQKKSVKSISATPAPTATQAVEQTRVVKITNAITPNMLKYKYGFVNYSPDPFNIIINGTVLTQGTTGTFSIKNNILKARYEYSFAGGMYKGFKEVEYSVDADADTLELTFNWHDNCRIKISNSHPISA</sequence>
<gene>
    <name evidence="1" type="ORF">J120_00840</name>
</gene>
<protein>
    <submittedName>
        <fullName evidence="1">Uncharacterized protein</fullName>
    </submittedName>
</protein>